<dbReference type="Proteomes" id="UP000653565">
    <property type="component" value="Unassembled WGS sequence"/>
</dbReference>
<feature type="compositionally biased region" description="Low complexity" evidence="2">
    <location>
        <begin position="185"/>
        <end position="206"/>
    </location>
</feature>
<feature type="domain" description="Helicase ATP-binding" evidence="3">
    <location>
        <begin position="378"/>
        <end position="537"/>
    </location>
</feature>
<reference evidence="4" key="1">
    <citation type="journal article" date="2020" name="bioRxiv">
        <title>Genomic and phenotypic heterogeneity of clinical isolates of the human pathogens Aspergillus fumigatus, Aspergillus lentulus and Aspergillus fumigatiaffinis.</title>
        <authorList>
            <person name="dos Santos R.A.C."/>
            <person name="Steenwyk J.L."/>
            <person name="Rivero-Menendez O."/>
            <person name="Mead M.E."/>
            <person name="Silva L.P."/>
            <person name="Bastos R.W."/>
            <person name="Alastruey-Izquierdo A."/>
            <person name="Goldman G.H."/>
            <person name="Rokas A."/>
        </authorList>
    </citation>
    <scope>NUCLEOTIDE SEQUENCE</scope>
    <source>
        <strain evidence="4">CNM-CM6805</strain>
    </source>
</reference>
<dbReference type="SUPFAM" id="SSF52540">
    <property type="entry name" value="P-loop containing nucleoside triphosphate hydrolases"/>
    <property type="match status" value="1"/>
</dbReference>
<dbReference type="Gene3D" id="3.40.50.300">
    <property type="entry name" value="P-loop containing nucleotide triphosphate hydrolases"/>
    <property type="match status" value="1"/>
</dbReference>
<feature type="region of interest" description="Disordered" evidence="2">
    <location>
        <begin position="181"/>
        <end position="221"/>
    </location>
</feature>
<dbReference type="GO" id="GO:0003676">
    <property type="term" value="F:nucleic acid binding"/>
    <property type="evidence" value="ECO:0007669"/>
    <property type="project" value="InterPro"/>
</dbReference>
<dbReference type="GO" id="GO:0005694">
    <property type="term" value="C:chromosome"/>
    <property type="evidence" value="ECO:0007669"/>
    <property type="project" value="TreeGrafter"/>
</dbReference>
<dbReference type="PANTHER" id="PTHR13710">
    <property type="entry name" value="DNA HELICASE RECQ FAMILY MEMBER"/>
    <property type="match status" value="1"/>
</dbReference>
<comment type="caution">
    <text evidence="4">The sequence shown here is derived from an EMBL/GenBank/DDBJ whole genome shotgun (WGS) entry which is preliminary data.</text>
</comment>
<evidence type="ECO:0000256" key="1">
    <source>
        <dbReference type="ARBA" id="ARBA00005446"/>
    </source>
</evidence>
<accession>A0A8H4GS98</accession>
<evidence type="ECO:0000259" key="3">
    <source>
        <dbReference type="PROSITE" id="PS51192"/>
    </source>
</evidence>
<gene>
    <name evidence="4" type="ORF">CNMCM6805_002860</name>
</gene>
<reference evidence="4" key="2">
    <citation type="submission" date="2020-04" db="EMBL/GenBank/DDBJ databases">
        <authorList>
            <person name="Santos R.A.C."/>
            <person name="Steenwyk J.L."/>
            <person name="Rivero-Menendez O."/>
            <person name="Mead M.E."/>
            <person name="Silva L.P."/>
            <person name="Bastos R.W."/>
            <person name="Alastruey-Izquierdo A."/>
            <person name="Goldman G.H."/>
            <person name="Rokas A."/>
        </authorList>
    </citation>
    <scope>NUCLEOTIDE SEQUENCE</scope>
    <source>
        <strain evidence="4">CNM-CM6805</strain>
    </source>
</reference>
<evidence type="ECO:0000313" key="5">
    <source>
        <dbReference type="Proteomes" id="UP000653565"/>
    </source>
</evidence>
<dbReference type="InterPro" id="IPR027417">
    <property type="entry name" value="P-loop_NTPase"/>
</dbReference>
<dbReference type="InterPro" id="IPR011545">
    <property type="entry name" value="DEAD/DEAH_box_helicase_dom"/>
</dbReference>
<dbReference type="PANTHER" id="PTHR13710:SF154">
    <property type="entry name" value="RECQ HELICASE, PUTATIVE (AFU_ORTHOLOGUE AFUA_6G14720)-RELATED"/>
    <property type="match status" value="1"/>
</dbReference>
<comment type="similarity">
    <text evidence="1">Belongs to the helicase family. RecQ subfamily.</text>
</comment>
<dbReference type="GO" id="GO:0009378">
    <property type="term" value="F:four-way junction helicase activity"/>
    <property type="evidence" value="ECO:0007669"/>
    <property type="project" value="TreeGrafter"/>
</dbReference>
<sequence length="631" mass="71356">MGDFRGFAHGLVTAAWDILGQLCMQPYNQMPPIPWMALYDDPSESQPGWNFLQDARTRWPVDGPRWMINRVRAEPAMQQQFMQGGRFHPPAIQQYWQRVAQFKEKLAIVVHVTAGQPARAPELLSIQHTNTINSRRRNIYIEDGMVTFATAYHKGFHVSNDVKIIHRYVPREISAWQASQMTPPNQTNQTNQANQANQANQTNQTAHHAWLWGPNPGTGRDWSSKQFREALKRETRTRLKNAIHITAYRDIAIAISRQFLRPSAAFPYNIQQADPAPAEADADTEEGMDIKQWMGHITDLQAAHSSHVAGIHQFLGFGVPAPPSTLGKQKQAPWEDEAKVSQMERRHQLATMDIEATAQRMTGQPKMQFQGVQDPAIQAIQQGESPIIAVMLTGGGKSMLFMVPAFAAPSSTTMVVVPLVALQADIQRRCQQLGILCVAWESRRPPDAASIVLVTPKSTVSPDFQMFLNWLRWMRRLDRIMINKCHVVLNSQRDFQPQMAQLGKLVQARTQMVWLTATLPPSMEDELYRRMKHDRTAVTIYRAQTSRPNMAYQVWRPVLTGVGRGPYQWIESEAVVAFIQDQIQRAAGGKVIIYANIIRQVTTMARVLGPIHGAQHSHRSHQRIRDGGGHS</sequence>
<keyword evidence="5" id="KW-1185">Reference proteome</keyword>
<dbReference type="InterPro" id="IPR014001">
    <property type="entry name" value="Helicase_ATP-bd"/>
</dbReference>
<dbReference type="GO" id="GO:0005524">
    <property type="term" value="F:ATP binding"/>
    <property type="evidence" value="ECO:0007669"/>
    <property type="project" value="InterPro"/>
</dbReference>
<evidence type="ECO:0000313" key="4">
    <source>
        <dbReference type="EMBL" id="KAF4227480.1"/>
    </source>
</evidence>
<organism evidence="4 5">
    <name type="scientific">Aspergillus fumigatiaffinis</name>
    <dbReference type="NCBI Taxonomy" id="340414"/>
    <lineage>
        <taxon>Eukaryota</taxon>
        <taxon>Fungi</taxon>
        <taxon>Dikarya</taxon>
        <taxon>Ascomycota</taxon>
        <taxon>Pezizomycotina</taxon>
        <taxon>Eurotiomycetes</taxon>
        <taxon>Eurotiomycetidae</taxon>
        <taxon>Eurotiales</taxon>
        <taxon>Aspergillaceae</taxon>
        <taxon>Aspergillus</taxon>
        <taxon>Aspergillus subgen. Fumigati</taxon>
    </lineage>
</organism>
<dbReference type="Pfam" id="PF00270">
    <property type="entry name" value="DEAD"/>
    <property type="match status" value="1"/>
</dbReference>
<protein>
    <recommendedName>
        <fullName evidence="3">Helicase ATP-binding domain-containing protein</fullName>
    </recommendedName>
</protein>
<dbReference type="PROSITE" id="PS51192">
    <property type="entry name" value="HELICASE_ATP_BIND_1"/>
    <property type="match status" value="1"/>
</dbReference>
<dbReference type="SMART" id="SM00487">
    <property type="entry name" value="DEXDc"/>
    <property type="match status" value="1"/>
</dbReference>
<dbReference type="GO" id="GO:0005737">
    <property type="term" value="C:cytoplasm"/>
    <property type="evidence" value="ECO:0007669"/>
    <property type="project" value="TreeGrafter"/>
</dbReference>
<dbReference type="GO" id="GO:0000724">
    <property type="term" value="P:double-strand break repair via homologous recombination"/>
    <property type="evidence" value="ECO:0007669"/>
    <property type="project" value="TreeGrafter"/>
</dbReference>
<dbReference type="AlphaFoldDB" id="A0A8H4GS98"/>
<proteinExistence type="inferred from homology"/>
<dbReference type="GO" id="GO:0043138">
    <property type="term" value="F:3'-5' DNA helicase activity"/>
    <property type="evidence" value="ECO:0007669"/>
    <property type="project" value="TreeGrafter"/>
</dbReference>
<evidence type="ECO:0000256" key="2">
    <source>
        <dbReference type="SAM" id="MobiDB-lite"/>
    </source>
</evidence>
<name>A0A8H4GS98_9EURO</name>
<dbReference type="EMBL" id="JAAAPX010000177">
    <property type="protein sequence ID" value="KAF4227480.1"/>
    <property type="molecule type" value="Genomic_DNA"/>
</dbReference>